<dbReference type="Pfam" id="PF01471">
    <property type="entry name" value="PG_binding_1"/>
    <property type="match status" value="2"/>
</dbReference>
<dbReference type="Gene3D" id="1.10.101.10">
    <property type="entry name" value="PGBD-like superfamily/PGBD"/>
    <property type="match status" value="2"/>
</dbReference>
<evidence type="ECO:0000313" key="3">
    <source>
        <dbReference type="Proteomes" id="UP001165042"/>
    </source>
</evidence>
<dbReference type="InterPro" id="IPR002477">
    <property type="entry name" value="Peptidoglycan-bd-like"/>
</dbReference>
<organism evidence="2 3">
    <name type="scientific">Actinokineospora globicatena</name>
    <dbReference type="NCBI Taxonomy" id="103729"/>
    <lineage>
        <taxon>Bacteria</taxon>
        <taxon>Bacillati</taxon>
        <taxon>Actinomycetota</taxon>
        <taxon>Actinomycetes</taxon>
        <taxon>Pseudonocardiales</taxon>
        <taxon>Pseudonocardiaceae</taxon>
        <taxon>Actinokineospora</taxon>
    </lineage>
</organism>
<comment type="caution">
    <text evidence="2">The sequence shown here is derived from an EMBL/GenBank/DDBJ whole genome shotgun (WGS) entry which is preliminary data.</text>
</comment>
<name>A0A9W6QTF3_9PSEU</name>
<dbReference type="AlphaFoldDB" id="A0A9W6QTF3"/>
<proteinExistence type="predicted"/>
<dbReference type="EMBL" id="BSSD01000008">
    <property type="protein sequence ID" value="GLW94269.1"/>
    <property type="molecule type" value="Genomic_DNA"/>
</dbReference>
<feature type="domain" description="Peptidoglycan binding-like" evidence="1">
    <location>
        <begin position="139"/>
        <end position="193"/>
    </location>
</feature>
<accession>A0A9W6QTF3</accession>
<gene>
    <name evidence="2" type="ORF">Aglo03_50850</name>
</gene>
<dbReference type="InterPro" id="IPR036365">
    <property type="entry name" value="PGBD-like_sf"/>
</dbReference>
<reference evidence="2" key="1">
    <citation type="submission" date="2023-02" db="EMBL/GenBank/DDBJ databases">
        <title>Actinokineospora globicatena NBRC 15670.</title>
        <authorList>
            <person name="Ichikawa N."/>
            <person name="Sato H."/>
            <person name="Tonouchi N."/>
        </authorList>
    </citation>
    <scope>NUCLEOTIDE SEQUENCE</scope>
    <source>
        <strain evidence="2">NBRC 15670</strain>
    </source>
</reference>
<dbReference type="Proteomes" id="UP001165042">
    <property type="component" value="Unassembled WGS sequence"/>
</dbReference>
<evidence type="ECO:0000313" key="2">
    <source>
        <dbReference type="EMBL" id="GLW94269.1"/>
    </source>
</evidence>
<protein>
    <recommendedName>
        <fullName evidence="1">Peptidoglycan binding-like domain-containing protein</fullName>
    </recommendedName>
</protein>
<evidence type="ECO:0000259" key="1">
    <source>
        <dbReference type="Pfam" id="PF01471"/>
    </source>
</evidence>
<sequence length="205" mass="22327">MERGAADVGGGWSRANVVGSRLRVTVVGGYLGADVVWRASRGPTFVVLPQVQLQRQHRNSARLWLGLRQRGYGLVGTGNYQRNTEAAVRDFQRRSRINPSGIVGPKTWNALLAGTYTASDIGVRHRPQVLPGSRDKRVVGQLRTYLLVISPYQGASGVEDWYGPRLQGMVRDFQRRAGIKASGIVGPRTWAALGRAVAVTGAFSC</sequence>
<dbReference type="SUPFAM" id="SSF47090">
    <property type="entry name" value="PGBD-like"/>
    <property type="match status" value="2"/>
</dbReference>
<keyword evidence="3" id="KW-1185">Reference proteome</keyword>
<dbReference type="InterPro" id="IPR036366">
    <property type="entry name" value="PGBDSf"/>
</dbReference>
<feature type="domain" description="Peptidoglycan binding-like" evidence="1">
    <location>
        <begin position="64"/>
        <end position="111"/>
    </location>
</feature>